<accession>A0A7I7MBD9</accession>
<dbReference type="EMBL" id="AP022574">
    <property type="protein sequence ID" value="BBX69588.1"/>
    <property type="molecule type" value="Genomic_DNA"/>
</dbReference>
<feature type="compositionally biased region" description="Basic and acidic residues" evidence="1">
    <location>
        <begin position="128"/>
        <end position="140"/>
    </location>
</feature>
<evidence type="ECO:0008006" key="4">
    <source>
        <dbReference type="Google" id="ProtNLM"/>
    </source>
</evidence>
<name>A0A7I7MBD9_9MYCO</name>
<feature type="compositionally biased region" description="Polar residues" evidence="1">
    <location>
        <begin position="102"/>
        <end position="113"/>
    </location>
</feature>
<gene>
    <name evidence="2" type="ORF">MPSYJ_30490</name>
</gene>
<protein>
    <recommendedName>
        <fullName evidence="4">HNH endonuclease</fullName>
    </recommendedName>
</protein>
<proteinExistence type="predicted"/>
<reference evidence="2 3" key="1">
    <citation type="journal article" date="2019" name="Emerg. Microbes Infect.">
        <title>Comprehensive subspecies identification of 175 nontuberculous mycobacteria species based on 7547 genomic profiles.</title>
        <authorList>
            <person name="Matsumoto Y."/>
            <person name="Kinjo T."/>
            <person name="Motooka D."/>
            <person name="Nabeya D."/>
            <person name="Jung N."/>
            <person name="Uechi K."/>
            <person name="Horii T."/>
            <person name="Iida T."/>
            <person name="Fujita J."/>
            <person name="Nakamura S."/>
        </authorList>
    </citation>
    <scope>NUCLEOTIDE SEQUENCE [LARGE SCALE GENOMIC DNA]</scope>
    <source>
        <strain evidence="2 3">JCM 13323</strain>
    </source>
</reference>
<dbReference type="AlphaFoldDB" id="A0A7I7MBD9"/>
<sequence length="162" mass="17624">MTLRPCIECGEPADGPRCPEHVRPSSPKASAALRGYDAAWQRLSAKARRLQPWCSDCGATADLQCDHRPEAWARKAAGKPIRLADVDVVCGPCNRARGAARAQQTPVRGQQTRPSRETRGMTPPRGVSDPRGEAKFEKLTDFGSIRRRPANSELATANGVPR</sequence>
<keyword evidence="3" id="KW-1185">Reference proteome</keyword>
<evidence type="ECO:0000313" key="2">
    <source>
        <dbReference type="EMBL" id="BBX69588.1"/>
    </source>
</evidence>
<dbReference type="KEGG" id="mpsc:MPSYJ_30490"/>
<organism evidence="2 3">
    <name type="scientific">Mycolicibacterium psychrotolerans</name>
    <dbReference type="NCBI Taxonomy" id="216929"/>
    <lineage>
        <taxon>Bacteria</taxon>
        <taxon>Bacillati</taxon>
        <taxon>Actinomycetota</taxon>
        <taxon>Actinomycetes</taxon>
        <taxon>Mycobacteriales</taxon>
        <taxon>Mycobacteriaceae</taxon>
        <taxon>Mycolicibacterium</taxon>
    </lineage>
</organism>
<evidence type="ECO:0000256" key="1">
    <source>
        <dbReference type="SAM" id="MobiDB-lite"/>
    </source>
</evidence>
<feature type="region of interest" description="Disordered" evidence="1">
    <location>
        <begin position="97"/>
        <end position="162"/>
    </location>
</feature>
<dbReference type="Proteomes" id="UP000466514">
    <property type="component" value="Chromosome"/>
</dbReference>
<evidence type="ECO:0000313" key="3">
    <source>
        <dbReference type="Proteomes" id="UP000466514"/>
    </source>
</evidence>